<proteinExistence type="predicted"/>
<dbReference type="PANTHER" id="PTHR46033">
    <property type="entry name" value="PROTEIN MAIN-LIKE 2"/>
    <property type="match status" value="1"/>
</dbReference>
<dbReference type="AlphaFoldDB" id="A0A1S3DWX5"/>
<dbReference type="RefSeq" id="XP_012567718.1">
    <property type="nucleotide sequence ID" value="XM_012712264.1"/>
</dbReference>
<dbReference type="PANTHER" id="PTHR46033:SF8">
    <property type="entry name" value="PROTEIN MAINTENANCE OF MERISTEMS-LIKE"/>
    <property type="match status" value="1"/>
</dbReference>
<dbReference type="GO" id="GO:0010073">
    <property type="term" value="P:meristem maintenance"/>
    <property type="evidence" value="ECO:0007669"/>
    <property type="project" value="InterPro"/>
</dbReference>
<gene>
    <name evidence="3" type="primary">LOC105851418</name>
</gene>
<sequence length="235" mass="28101">MMVQEFRWRPYLGFQHEVPEQEIMTWAACTYLHCYHIVEKHHADRVALQFGFHQQIPQPPEDMTLYHEIDMRRGIDDNWSVVWKDEIQHWNERQNYILQGQYVEGVLRHTNEYMNWFTHHTKLYISVERYMRDPRLQPSTYPDVHSMPQSIPQQNIMHQTLSLSSPQHFHEAADIPTQYYVPSMPVVVVLIHKQITTRINHNNLKLFKGLDEFDDRTSINGEKLRMRATSLCSAS</sequence>
<protein>
    <submittedName>
        <fullName evidence="3">Uncharacterized protein LOC105851418</fullName>
    </submittedName>
</protein>
<dbReference type="InterPro" id="IPR019557">
    <property type="entry name" value="AminoTfrase-like_pln_mobile"/>
</dbReference>
<name>A0A1S3DWX5_CICAR</name>
<evidence type="ECO:0000259" key="1">
    <source>
        <dbReference type="Pfam" id="PF10536"/>
    </source>
</evidence>
<keyword evidence="2" id="KW-1185">Reference proteome</keyword>
<dbReference type="Proteomes" id="UP000087171">
    <property type="component" value="Unplaced"/>
</dbReference>
<accession>A0A1S3DWX5</accession>
<evidence type="ECO:0000313" key="2">
    <source>
        <dbReference type="Proteomes" id="UP000087171"/>
    </source>
</evidence>
<dbReference type="Pfam" id="PF10536">
    <property type="entry name" value="PMD"/>
    <property type="match status" value="1"/>
</dbReference>
<evidence type="ECO:0000313" key="3">
    <source>
        <dbReference type="RefSeq" id="XP_012567718.1"/>
    </source>
</evidence>
<reference evidence="3" key="1">
    <citation type="submission" date="2025-08" db="UniProtKB">
        <authorList>
            <consortium name="RefSeq"/>
        </authorList>
    </citation>
    <scope>IDENTIFICATION</scope>
    <source>
        <tissue evidence="3">Etiolated seedlings</tissue>
    </source>
</reference>
<organism evidence="2 3">
    <name type="scientific">Cicer arietinum</name>
    <name type="common">Chickpea</name>
    <name type="synonym">Garbanzo</name>
    <dbReference type="NCBI Taxonomy" id="3827"/>
    <lineage>
        <taxon>Eukaryota</taxon>
        <taxon>Viridiplantae</taxon>
        <taxon>Streptophyta</taxon>
        <taxon>Embryophyta</taxon>
        <taxon>Tracheophyta</taxon>
        <taxon>Spermatophyta</taxon>
        <taxon>Magnoliopsida</taxon>
        <taxon>eudicotyledons</taxon>
        <taxon>Gunneridae</taxon>
        <taxon>Pentapetalae</taxon>
        <taxon>rosids</taxon>
        <taxon>fabids</taxon>
        <taxon>Fabales</taxon>
        <taxon>Fabaceae</taxon>
        <taxon>Papilionoideae</taxon>
        <taxon>50 kb inversion clade</taxon>
        <taxon>NPAAA clade</taxon>
        <taxon>Hologalegina</taxon>
        <taxon>IRL clade</taxon>
        <taxon>Cicereae</taxon>
        <taxon>Cicer</taxon>
    </lineage>
</organism>
<feature type="domain" description="Aminotransferase-like plant mobile" evidence="1">
    <location>
        <begin position="4"/>
        <end position="117"/>
    </location>
</feature>
<dbReference type="OrthoDB" id="1939467at2759"/>
<dbReference type="InterPro" id="IPR044824">
    <property type="entry name" value="MAIN-like"/>
</dbReference>